<feature type="transmembrane region" description="Helical" evidence="1">
    <location>
        <begin position="31"/>
        <end position="49"/>
    </location>
</feature>
<name>A0A2T4PVH4_9STAP</name>
<dbReference type="Proteomes" id="UP000241209">
    <property type="component" value="Unassembled WGS sequence"/>
</dbReference>
<proteinExistence type="predicted"/>
<evidence type="ECO:0000313" key="3">
    <source>
        <dbReference type="Proteomes" id="UP000241209"/>
    </source>
</evidence>
<keyword evidence="1" id="KW-1133">Transmembrane helix</keyword>
<dbReference type="AlphaFoldDB" id="A0A2T4PVH4"/>
<sequence>MDLNISLNKYGSKLGNLGLINIYENNNLNGLITSGFILAGLSFVYDVFFKQETKDAKRK</sequence>
<evidence type="ECO:0000256" key="1">
    <source>
        <dbReference type="SAM" id="Phobius"/>
    </source>
</evidence>
<organism evidence="2 3">
    <name type="scientific">Mammaliicoccus vitulinus</name>
    <dbReference type="NCBI Taxonomy" id="71237"/>
    <lineage>
        <taxon>Bacteria</taxon>
        <taxon>Bacillati</taxon>
        <taxon>Bacillota</taxon>
        <taxon>Bacilli</taxon>
        <taxon>Bacillales</taxon>
        <taxon>Staphylococcaceae</taxon>
        <taxon>Mammaliicoccus</taxon>
    </lineage>
</organism>
<reference evidence="2 3" key="1">
    <citation type="journal article" date="2016" name="Front. Microbiol.">
        <title>Comprehensive Phylogenetic Analysis of Bovine Non-aureus Staphylococci Species Based on Whole-Genome Sequencing.</title>
        <authorList>
            <person name="Naushad S."/>
            <person name="Barkema H.W."/>
            <person name="Luby C."/>
            <person name="Condas L.A."/>
            <person name="Nobrega D.B."/>
            <person name="Carson D.A."/>
            <person name="De Buck J."/>
        </authorList>
    </citation>
    <scope>NUCLEOTIDE SEQUENCE [LARGE SCALE GENOMIC DNA]</scope>
    <source>
        <strain evidence="2 3">SNUC 2204</strain>
    </source>
</reference>
<keyword evidence="1" id="KW-0812">Transmembrane</keyword>
<protein>
    <submittedName>
        <fullName evidence="2">Uncharacterized protein</fullName>
    </submittedName>
</protein>
<evidence type="ECO:0000313" key="2">
    <source>
        <dbReference type="EMBL" id="PTI30433.1"/>
    </source>
</evidence>
<keyword evidence="1" id="KW-0472">Membrane</keyword>
<accession>A0A2T4PVH4</accession>
<comment type="caution">
    <text evidence="2">The sequence shown here is derived from an EMBL/GenBank/DDBJ whole genome shotgun (WGS) entry which is preliminary data.</text>
</comment>
<gene>
    <name evidence="2" type="ORF">BU072_03245</name>
</gene>
<dbReference type="EMBL" id="PZFK01000005">
    <property type="protein sequence ID" value="PTI30433.1"/>
    <property type="molecule type" value="Genomic_DNA"/>
</dbReference>